<dbReference type="PROSITE" id="PS50102">
    <property type="entry name" value="RRM"/>
    <property type="match status" value="2"/>
</dbReference>
<keyword evidence="3" id="KW-0694">RNA-binding</keyword>
<dbReference type="Gene3D" id="3.30.70.330">
    <property type="match status" value="2"/>
</dbReference>
<gene>
    <name evidence="6" type="ORF">DASC09_013120</name>
</gene>
<organism evidence="6 7">
    <name type="scientific">Saccharomycopsis crataegensis</name>
    <dbReference type="NCBI Taxonomy" id="43959"/>
    <lineage>
        <taxon>Eukaryota</taxon>
        <taxon>Fungi</taxon>
        <taxon>Dikarya</taxon>
        <taxon>Ascomycota</taxon>
        <taxon>Saccharomycotina</taxon>
        <taxon>Saccharomycetes</taxon>
        <taxon>Saccharomycopsidaceae</taxon>
        <taxon>Saccharomycopsis</taxon>
    </lineage>
</organism>
<evidence type="ECO:0000259" key="5">
    <source>
        <dbReference type="PROSITE" id="PS50102"/>
    </source>
</evidence>
<dbReference type="AlphaFoldDB" id="A0AAV5QGS4"/>
<feature type="domain" description="RRM" evidence="5">
    <location>
        <begin position="366"/>
        <end position="440"/>
    </location>
</feature>
<protein>
    <submittedName>
        <fullName evidence="6">Rim4 protein</fullName>
    </submittedName>
</protein>
<feature type="compositionally biased region" description="Polar residues" evidence="4">
    <location>
        <begin position="706"/>
        <end position="718"/>
    </location>
</feature>
<feature type="region of interest" description="Disordered" evidence="4">
    <location>
        <begin position="78"/>
        <end position="145"/>
    </location>
</feature>
<feature type="region of interest" description="Disordered" evidence="4">
    <location>
        <begin position="610"/>
        <end position="635"/>
    </location>
</feature>
<dbReference type="Proteomes" id="UP001360560">
    <property type="component" value="Unassembled WGS sequence"/>
</dbReference>
<keyword evidence="7" id="KW-1185">Reference proteome</keyword>
<dbReference type="InterPro" id="IPR000504">
    <property type="entry name" value="RRM_dom"/>
</dbReference>
<evidence type="ECO:0000256" key="1">
    <source>
        <dbReference type="ARBA" id="ARBA00004123"/>
    </source>
</evidence>
<dbReference type="InterPro" id="IPR012677">
    <property type="entry name" value="Nucleotide-bd_a/b_plait_sf"/>
</dbReference>
<name>A0AAV5QGS4_9ASCO</name>
<feature type="compositionally biased region" description="Acidic residues" evidence="4">
    <location>
        <begin position="110"/>
        <end position="137"/>
    </location>
</feature>
<feature type="region of interest" description="Disordered" evidence="4">
    <location>
        <begin position="706"/>
        <end position="729"/>
    </location>
</feature>
<evidence type="ECO:0000256" key="3">
    <source>
        <dbReference type="PROSITE-ProRule" id="PRU00176"/>
    </source>
</evidence>
<comment type="subcellular location">
    <subcellularLocation>
        <location evidence="1">Nucleus</location>
    </subcellularLocation>
</comment>
<accession>A0AAV5QGS4</accession>
<dbReference type="SMART" id="SM00360">
    <property type="entry name" value="RRM"/>
    <property type="match status" value="2"/>
</dbReference>
<feature type="domain" description="RRM" evidence="5">
    <location>
        <begin position="188"/>
        <end position="266"/>
    </location>
</feature>
<evidence type="ECO:0000313" key="6">
    <source>
        <dbReference type="EMBL" id="GMM33987.1"/>
    </source>
</evidence>
<sequence>MQNNSLHSHYNTVSSLDDSQIQSKLTEISKTLIYNKFQSLPNVNSSSGSFCIYDSDSEEEIMQDLQAAEYLLMKPSSSRTSFADNEMRKDRMSKKIPFQNSVKRSGIEYGENENKDEDTDAAEAEEKEEEQEQDEGETSSFKADINSKNYLETNSNYSKFFDDDEKKEKDATYEVTISGVRFRARPSSCIFVASLSNARSENDLFESVSTFFQKWGDISVKVLKDEKQRPYSFVQFTNDKDAKHALEQAQGALLDDRPIRCEPARVNRTIHISNKSGLEISYDSVVRMCEEFGELELVIASNDNLDDLNLRSRSDKKAPAWFIQFVFREEAICAFLHFLESSSVDTEWAENIQLPQNEGPISIDKAAVFVGQLSSSVTEQKFVERFEQHGKIKSYTFIDRSSSPFGFVKYEKEVSAARAVERENHAVFMNKTMHVQYKELHPKENRTVNKISKQPRLVVAHPPVGTNSKVAFNRRRFVANGRMFGVNSRNQLSHHHHHYHPHQLENFHYPYRQEYLNYKPYKPLNIHDGPKPSSPTSRMSRQRKRSSPTSSAGKSTFSHNYASKSIYSGTSFTGDSVTEEDTGSYLGNQKQDGFMPRVLPMTNSTPFYSYNSYKSLPPPPPQQHHIPPMSQGQPPKSSYFNYAPYNYYGYGDGSIPYLPPPPPPADANQFFLYYPQGSQAPPPSNSGKFSYPPMMANVVTGPALVGQTSPVAPNNGFQNKHESASPIDY</sequence>
<comment type="caution">
    <text evidence="6">The sequence shown here is derived from an EMBL/GenBank/DDBJ whole genome shotgun (WGS) entry which is preliminary data.</text>
</comment>
<feature type="region of interest" description="Disordered" evidence="4">
    <location>
        <begin position="521"/>
        <end position="598"/>
    </location>
</feature>
<dbReference type="Pfam" id="PF00076">
    <property type="entry name" value="RRM_1"/>
    <property type="match status" value="2"/>
</dbReference>
<feature type="compositionally biased region" description="Polar residues" evidence="4">
    <location>
        <begin position="547"/>
        <end position="576"/>
    </location>
</feature>
<dbReference type="InterPro" id="IPR035979">
    <property type="entry name" value="RBD_domain_sf"/>
</dbReference>
<evidence type="ECO:0000256" key="2">
    <source>
        <dbReference type="ARBA" id="ARBA00023242"/>
    </source>
</evidence>
<reference evidence="6 7" key="1">
    <citation type="journal article" date="2023" name="Elife">
        <title>Identification of key yeast species and microbe-microbe interactions impacting larval growth of Drosophila in the wild.</title>
        <authorList>
            <person name="Mure A."/>
            <person name="Sugiura Y."/>
            <person name="Maeda R."/>
            <person name="Honda K."/>
            <person name="Sakurai N."/>
            <person name="Takahashi Y."/>
            <person name="Watada M."/>
            <person name="Katoh T."/>
            <person name="Gotoh A."/>
            <person name="Gotoh Y."/>
            <person name="Taniguchi I."/>
            <person name="Nakamura K."/>
            <person name="Hayashi T."/>
            <person name="Katayama T."/>
            <person name="Uemura T."/>
            <person name="Hattori Y."/>
        </authorList>
    </citation>
    <scope>NUCLEOTIDE SEQUENCE [LARGE SCALE GENOMIC DNA]</scope>
    <source>
        <strain evidence="6 7">SC-9</strain>
    </source>
</reference>
<dbReference type="EMBL" id="BTFZ01000002">
    <property type="protein sequence ID" value="GMM33987.1"/>
    <property type="molecule type" value="Genomic_DNA"/>
</dbReference>
<dbReference type="GeneID" id="90071966"/>
<dbReference type="InterPro" id="IPR051183">
    <property type="entry name" value="U1_U11-U12_snRNP_70-35kDa"/>
</dbReference>
<evidence type="ECO:0000256" key="4">
    <source>
        <dbReference type="SAM" id="MobiDB-lite"/>
    </source>
</evidence>
<dbReference type="RefSeq" id="XP_064850987.1">
    <property type="nucleotide sequence ID" value="XM_064994915.1"/>
</dbReference>
<dbReference type="GO" id="GO:0003729">
    <property type="term" value="F:mRNA binding"/>
    <property type="evidence" value="ECO:0007669"/>
    <property type="project" value="TreeGrafter"/>
</dbReference>
<dbReference type="PANTHER" id="PTHR13952">
    <property type="entry name" value="U1 SMALL NUCLEAR RIBONUCLEOPROTEIN 70 KD"/>
    <property type="match status" value="1"/>
</dbReference>
<evidence type="ECO:0000313" key="7">
    <source>
        <dbReference type="Proteomes" id="UP001360560"/>
    </source>
</evidence>
<dbReference type="SUPFAM" id="SSF54928">
    <property type="entry name" value="RNA-binding domain, RBD"/>
    <property type="match status" value="2"/>
</dbReference>
<proteinExistence type="predicted"/>
<dbReference type="GO" id="GO:0000398">
    <property type="term" value="P:mRNA splicing, via spliceosome"/>
    <property type="evidence" value="ECO:0007669"/>
    <property type="project" value="TreeGrafter"/>
</dbReference>
<dbReference type="GO" id="GO:0071011">
    <property type="term" value="C:precatalytic spliceosome"/>
    <property type="evidence" value="ECO:0007669"/>
    <property type="project" value="TreeGrafter"/>
</dbReference>
<dbReference type="GO" id="GO:0017069">
    <property type="term" value="F:snRNA binding"/>
    <property type="evidence" value="ECO:0007669"/>
    <property type="project" value="TreeGrafter"/>
</dbReference>
<dbReference type="PANTHER" id="PTHR13952:SF6">
    <property type="entry name" value="U11_U12 SMALL NUCLEAR RIBONUCLEOPROTEIN 35 KDA PROTEIN"/>
    <property type="match status" value="1"/>
</dbReference>
<keyword evidence="2" id="KW-0539">Nucleus</keyword>